<evidence type="ECO:0000256" key="1">
    <source>
        <dbReference type="ARBA" id="ARBA00005254"/>
    </source>
</evidence>
<gene>
    <name evidence="4" type="ORF">UFOPK3733_01237</name>
</gene>
<proteinExistence type="inferred from homology"/>
<dbReference type="SUPFAM" id="SSF52096">
    <property type="entry name" value="ClpP/crotonase"/>
    <property type="match status" value="1"/>
</dbReference>
<organism evidence="4">
    <name type="scientific">freshwater metagenome</name>
    <dbReference type="NCBI Taxonomy" id="449393"/>
    <lineage>
        <taxon>unclassified sequences</taxon>
        <taxon>metagenomes</taxon>
        <taxon>ecological metagenomes</taxon>
    </lineage>
</organism>
<dbReference type="InterPro" id="IPR018376">
    <property type="entry name" value="Enoyl-CoA_hyd/isom_CS"/>
</dbReference>
<dbReference type="AlphaFoldDB" id="A0A6J7JBE6"/>
<dbReference type="FunFam" id="1.10.12.10:FF:000001">
    <property type="entry name" value="Probable enoyl-CoA hydratase, mitochondrial"/>
    <property type="match status" value="1"/>
</dbReference>
<evidence type="ECO:0000313" key="4">
    <source>
        <dbReference type="EMBL" id="CAB4940057.1"/>
    </source>
</evidence>
<dbReference type="FunFam" id="3.90.226.10:FF:000009">
    <property type="entry name" value="Carnitinyl-CoA dehydratase"/>
    <property type="match status" value="1"/>
</dbReference>
<dbReference type="Gene3D" id="3.90.226.10">
    <property type="entry name" value="2-enoyl-CoA Hydratase, Chain A, domain 1"/>
    <property type="match status" value="1"/>
</dbReference>
<comment type="similarity">
    <text evidence="1">Belongs to the enoyl-CoA hydratase/isomerase family.</text>
</comment>
<dbReference type="InterPro" id="IPR001753">
    <property type="entry name" value="Enoyl-CoA_hydra/iso"/>
</dbReference>
<keyword evidence="3" id="KW-0456">Lyase</keyword>
<dbReference type="PANTHER" id="PTHR11941">
    <property type="entry name" value="ENOYL-COA HYDRATASE-RELATED"/>
    <property type="match status" value="1"/>
</dbReference>
<dbReference type="InterPro" id="IPR029045">
    <property type="entry name" value="ClpP/crotonase-like_dom_sf"/>
</dbReference>
<dbReference type="Pfam" id="PF00378">
    <property type="entry name" value="ECH_1"/>
    <property type="match status" value="1"/>
</dbReference>
<dbReference type="EMBL" id="CAFBNC010000059">
    <property type="protein sequence ID" value="CAB4940057.1"/>
    <property type="molecule type" value="Genomic_DNA"/>
</dbReference>
<dbReference type="PROSITE" id="PS00166">
    <property type="entry name" value="ENOYL_COA_HYDRATASE"/>
    <property type="match status" value="1"/>
</dbReference>
<keyword evidence="2" id="KW-0443">Lipid metabolism</keyword>
<protein>
    <submittedName>
        <fullName evidence="4">Unannotated protein</fullName>
    </submittedName>
</protein>
<dbReference type="PANTHER" id="PTHR11941:SF169">
    <property type="entry name" value="(7AS)-7A-METHYL-1,5-DIOXO-2,3,5,6,7,7A-HEXAHYDRO-1H-INDENE-CARBOXYL-COA HYDROLASE"/>
    <property type="match status" value="1"/>
</dbReference>
<reference evidence="4" key="1">
    <citation type="submission" date="2020-05" db="EMBL/GenBank/DDBJ databases">
        <authorList>
            <person name="Chiriac C."/>
            <person name="Salcher M."/>
            <person name="Ghai R."/>
            <person name="Kavagutti S V."/>
        </authorList>
    </citation>
    <scope>NUCLEOTIDE SEQUENCE</scope>
</reference>
<name>A0A6J7JBE6_9ZZZZ</name>
<accession>A0A6J7JBE6</accession>
<dbReference type="InterPro" id="IPR014748">
    <property type="entry name" value="Enoyl-CoA_hydra_C"/>
</dbReference>
<dbReference type="Gene3D" id="1.10.12.10">
    <property type="entry name" value="Lyase 2-enoyl-coa Hydratase, Chain A, domain 2"/>
    <property type="match status" value="1"/>
</dbReference>
<evidence type="ECO:0000256" key="2">
    <source>
        <dbReference type="ARBA" id="ARBA00023098"/>
    </source>
</evidence>
<dbReference type="CDD" id="cd06558">
    <property type="entry name" value="crotonase-like"/>
    <property type="match status" value="1"/>
</dbReference>
<evidence type="ECO:0000256" key="3">
    <source>
        <dbReference type="ARBA" id="ARBA00023239"/>
    </source>
</evidence>
<dbReference type="GO" id="GO:0016836">
    <property type="term" value="F:hydro-lyase activity"/>
    <property type="evidence" value="ECO:0007669"/>
    <property type="project" value="UniProtKB-ARBA"/>
</dbReference>
<dbReference type="GO" id="GO:0006635">
    <property type="term" value="P:fatty acid beta-oxidation"/>
    <property type="evidence" value="ECO:0007669"/>
    <property type="project" value="TreeGrafter"/>
</dbReference>
<sequence>MTDTLVELERGADGVAVITLCNGKVNSLSKAVLTQLLVIAEQLTIDPPGAVIVTGSERIFAAGADISEFAGPDEARQIGALFVAALNAVAAIPRMVIAAVAGPALGGGCELALACDMRLAADSARFGQPEILLGIIPGGGGTQRLPRLVGPARAKDMILTGRQVAAEEALSIGLVDEVVPRDSLMTRARELAAELARGPVLAQALAKAAIDDGLQVTLAEGLALEQAAFVEVFGTDDARLGVASFLEHGPGKATFTGR</sequence>